<dbReference type="InterPro" id="IPR007497">
    <property type="entry name" value="SIMPL/DUF541"/>
</dbReference>
<dbReference type="Gene3D" id="3.30.70.2970">
    <property type="entry name" value="Protein of unknown function (DUF541), domain 2"/>
    <property type="match status" value="1"/>
</dbReference>
<dbReference type="EMBL" id="RQZG01000010">
    <property type="protein sequence ID" value="RRD04579.1"/>
    <property type="molecule type" value="Genomic_DNA"/>
</dbReference>
<proteinExistence type="predicted"/>
<evidence type="ECO:0000313" key="2">
    <source>
        <dbReference type="Proteomes" id="UP000280819"/>
    </source>
</evidence>
<dbReference type="Pfam" id="PF04402">
    <property type="entry name" value="SIMPL"/>
    <property type="match status" value="1"/>
</dbReference>
<dbReference type="RefSeq" id="WP_124844969.1">
    <property type="nucleotide sequence ID" value="NZ_RQZG01000010.1"/>
</dbReference>
<sequence length="211" mass="23353">MEIRVEGEAERELPPEVAVLHVNLEVEGTHRERVVRSLGVLSREFAEALTPLEPSAITAWSLEPVQVHAWTTGRRGGTTRCSASARGTITFHDLQALADFCLAWAEREGVELEGTSWELTPETEERLETELLTDAVHRARRRAEIMAAASGAEVTSCRELSDHWRDSPGMKGEPLMAVAAASLRKRSDVAPEARPEDIRRAVTVHAVFEAR</sequence>
<gene>
    <name evidence="1" type="ORF">EII34_09750</name>
</gene>
<evidence type="ECO:0000313" key="1">
    <source>
        <dbReference type="EMBL" id="RRD04579.1"/>
    </source>
</evidence>
<dbReference type="InterPro" id="IPR052022">
    <property type="entry name" value="26kDa_periplasmic_antigen"/>
</dbReference>
<dbReference type="PANTHER" id="PTHR34387">
    <property type="entry name" value="SLR1258 PROTEIN"/>
    <property type="match status" value="1"/>
</dbReference>
<dbReference type="GO" id="GO:0006974">
    <property type="term" value="P:DNA damage response"/>
    <property type="evidence" value="ECO:0007669"/>
    <property type="project" value="TreeGrafter"/>
</dbReference>
<organism evidence="1 2">
    <name type="scientific">Arachnia propionica</name>
    <dbReference type="NCBI Taxonomy" id="1750"/>
    <lineage>
        <taxon>Bacteria</taxon>
        <taxon>Bacillati</taxon>
        <taxon>Actinomycetota</taxon>
        <taxon>Actinomycetes</taxon>
        <taxon>Propionibacteriales</taxon>
        <taxon>Propionibacteriaceae</taxon>
        <taxon>Arachnia</taxon>
    </lineage>
</organism>
<name>A0A3P1T5D3_9ACTN</name>
<dbReference type="Proteomes" id="UP000280819">
    <property type="component" value="Unassembled WGS sequence"/>
</dbReference>
<reference evidence="1 2" key="1">
    <citation type="submission" date="2018-11" db="EMBL/GenBank/DDBJ databases">
        <title>Genomes From Bacteria Associated with the Canine Oral Cavity: a Test Case for Automated Genome-Based Taxonomic Assignment.</title>
        <authorList>
            <person name="Coil D.A."/>
            <person name="Jospin G."/>
            <person name="Darling A.E."/>
            <person name="Wallis C."/>
            <person name="Davis I.J."/>
            <person name="Harris S."/>
            <person name="Eisen J.A."/>
            <person name="Holcombe L.J."/>
            <person name="O'Flynn C."/>
        </authorList>
    </citation>
    <scope>NUCLEOTIDE SEQUENCE [LARGE SCALE GENOMIC DNA]</scope>
    <source>
        <strain evidence="1 2">OH887_COT-365</strain>
    </source>
</reference>
<comment type="caution">
    <text evidence="1">The sequence shown here is derived from an EMBL/GenBank/DDBJ whole genome shotgun (WGS) entry which is preliminary data.</text>
</comment>
<dbReference type="PANTHER" id="PTHR34387:SF2">
    <property type="entry name" value="SLR1258 PROTEIN"/>
    <property type="match status" value="1"/>
</dbReference>
<protein>
    <submittedName>
        <fullName evidence="1">SIMPL domain-containing protein</fullName>
    </submittedName>
</protein>
<dbReference type="AlphaFoldDB" id="A0A3P1T5D3"/>
<accession>A0A3P1T5D3</accession>
<dbReference type="OrthoDB" id="3732282at2"/>
<dbReference type="Gene3D" id="3.30.110.170">
    <property type="entry name" value="Protein of unknown function (DUF541), domain 1"/>
    <property type="match status" value="1"/>
</dbReference>